<dbReference type="EMBL" id="BART01006252">
    <property type="protein sequence ID" value="GAG60177.1"/>
    <property type="molecule type" value="Genomic_DNA"/>
</dbReference>
<accession>X0ZQ24</accession>
<gene>
    <name evidence="1" type="ORF">S01H4_14251</name>
</gene>
<reference evidence="1" key="1">
    <citation type="journal article" date="2014" name="Front. Microbiol.">
        <title>High frequency of phylogenetically diverse reductive dehalogenase-homologous genes in deep subseafloor sedimentary metagenomes.</title>
        <authorList>
            <person name="Kawai M."/>
            <person name="Futagami T."/>
            <person name="Toyoda A."/>
            <person name="Takaki Y."/>
            <person name="Nishi S."/>
            <person name="Hori S."/>
            <person name="Arai W."/>
            <person name="Tsubouchi T."/>
            <person name="Morono Y."/>
            <person name="Uchiyama I."/>
            <person name="Ito T."/>
            <person name="Fujiyama A."/>
            <person name="Inagaki F."/>
            <person name="Takami H."/>
        </authorList>
    </citation>
    <scope>NUCLEOTIDE SEQUENCE</scope>
    <source>
        <strain evidence="1">Expedition CK06-06</strain>
    </source>
</reference>
<sequence>MAKYRMATVLSETSNLAAGTKVIDILEQDPISRFDIYLRLTGDGSATNTHPAAAITKIEIVDGSDVLFSMDGKQARAMAILGTGKLPGDMNTYLNNVQCHSIIHINFGRYLWDDNFALSPLRFKNLQMKITHNRALGGNHSDILTLAVYAQIFDEKKITPASFFMTKKVYDFYGGAAGWEYIDLPTDLTFRQIVIQAEVSGANPNSVYNHLTHSIPQRNNQQ</sequence>
<protein>
    <submittedName>
        <fullName evidence="1">Uncharacterized protein</fullName>
    </submittedName>
</protein>
<organism evidence="1">
    <name type="scientific">marine sediment metagenome</name>
    <dbReference type="NCBI Taxonomy" id="412755"/>
    <lineage>
        <taxon>unclassified sequences</taxon>
        <taxon>metagenomes</taxon>
        <taxon>ecological metagenomes</taxon>
    </lineage>
</organism>
<dbReference type="AlphaFoldDB" id="X0ZQ24"/>
<evidence type="ECO:0000313" key="1">
    <source>
        <dbReference type="EMBL" id="GAG60177.1"/>
    </source>
</evidence>
<comment type="caution">
    <text evidence="1">The sequence shown here is derived from an EMBL/GenBank/DDBJ whole genome shotgun (WGS) entry which is preliminary data.</text>
</comment>
<proteinExistence type="predicted"/>
<name>X0ZQ24_9ZZZZ</name>